<evidence type="ECO:0000256" key="1">
    <source>
        <dbReference type="ARBA" id="ARBA00022670"/>
    </source>
</evidence>
<keyword evidence="2" id="KW-0479">Metal-binding</keyword>
<gene>
    <name evidence="9" type="ORF">CEUSTIGMA_g13937.t1</name>
</gene>
<dbReference type="Pfam" id="PF01435">
    <property type="entry name" value="Peptidase_M48"/>
    <property type="match status" value="1"/>
</dbReference>
<comment type="similarity">
    <text evidence="6">Belongs to the peptidase M48 family.</text>
</comment>
<sequence>YGFWKNKRIVLYDTLLNHCSEEQVVAVLAHELGHWKLGHTPVLFTVNQFVMLFSFSLFTFIRNSQVIQFCQNLVSRTFEFQADGFAVSQGVGGHLREALLKLEEENKSAMNVDPLYSSFHYSHPPLAERLKAIDVGVSEQKKKDS</sequence>
<evidence type="ECO:0000313" key="10">
    <source>
        <dbReference type="Proteomes" id="UP000232323"/>
    </source>
</evidence>
<keyword evidence="7" id="KW-1133">Transmembrane helix</keyword>
<keyword evidence="5 6" id="KW-0482">Metalloprotease</keyword>
<keyword evidence="1 6" id="KW-0645">Protease</keyword>
<feature type="transmembrane region" description="Helical" evidence="7">
    <location>
        <begin position="42"/>
        <end position="61"/>
    </location>
</feature>
<dbReference type="Proteomes" id="UP000232323">
    <property type="component" value="Unassembled WGS sequence"/>
</dbReference>
<keyword evidence="4 6" id="KW-0862">Zinc</keyword>
<evidence type="ECO:0000313" key="9">
    <source>
        <dbReference type="EMBL" id="GAX86530.1"/>
    </source>
</evidence>
<evidence type="ECO:0000256" key="4">
    <source>
        <dbReference type="ARBA" id="ARBA00022833"/>
    </source>
</evidence>
<name>A0A250XUK5_9CHLO</name>
<dbReference type="GO" id="GO:0004222">
    <property type="term" value="F:metalloendopeptidase activity"/>
    <property type="evidence" value="ECO:0007669"/>
    <property type="project" value="InterPro"/>
</dbReference>
<dbReference type="STRING" id="1157962.A0A250XUK5"/>
<evidence type="ECO:0000256" key="5">
    <source>
        <dbReference type="ARBA" id="ARBA00023049"/>
    </source>
</evidence>
<dbReference type="GO" id="GO:0006508">
    <property type="term" value="P:proteolysis"/>
    <property type="evidence" value="ECO:0007669"/>
    <property type="project" value="UniProtKB-KW"/>
</dbReference>
<evidence type="ECO:0000256" key="7">
    <source>
        <dbReference type="SAM" id="Phobius"/>
    </source>
</evidence>
<dbReference type="InterPro" id="IPR001915">
    <property type="entry name" value="Peptidase_M48"/>
</dbReference>
<dbReference type="AlphaFoldDB" id="A0A250XUK5"/>
<evidence type="ECO:0000259" key="8">
    <source>
        <dbReference type="Pfam" id="PF01435"/>
    </source>
</evidence>
<dbReference type="EMBL" id="BEGY01000349">
    <property type="protein sequence ID" value="GAX86530.1"/>
    <property type="molecule type" value="Genomic_DNA"/>
</dbReference>
<keyword evidence="7" id="KW-0472">Membrane</keyword>
<evidence type="ECO:0000256" key="6">
    <source>
        <dbReference type="RuleBase" id="RU003983"/>
    </source>
</evidence>
<dbReference type="GO" id="GO:0046872">
    <property type="term" value="F:metal ion binding"/>
    <property type="evidence" value="ECO:0007669"/>
    <property type="project" value="UniProtKB-KW"/>
</dbReference>
<dbReference type="OrthoDB" id="360839at2759"/>
<evidence type="ECO:0000256" key="3">
    <source>
        <dbReference type="ARBA" id="ARBA00022801"/>
    </source>
</evidence>
<reference evidence="9 10" key="1">
    <citation type="submission" date="2017-08" db="EMBL/GenBank/DDBJ databases">
        <title>Acidophilic green algal genome provides insights into adaptation to an acidic environment.</title>
        <authorList>
            <person name="Hirooka S."/>
            <person name="Hirose Y."/>
            <person name="Kanesaki Y."/>
            <person name="Higuchi S."/>
            <person name="Fujiwara T."/>
            <person name="Onuma R."/>
            <person name="Era A."/>
            <person name="Ohbayashi R."/>
            <person name="Uzuka A."/>
            <person name="Nozaki H."/>
            <person name="Yoshikawa H."/>
            <person name="Miyagishima S.Y."/>
        </authorList>
    </citation>
    <scope>NUCLEOTIDE SEQUENCE [LARGE SCALE GENOMIC DNA]</scope>
    <source>
        <strain evidence="9 10">NIES-2499</strain>
    </source>
</reference>
<keyword evidence="3 6" id="KW-0378">Hydrolase</keyword>
<feature type="domain" description="Peptidase M48" evidence="8">
    <location>
        <begin position="1"/>
        <end position="134"/>
    </location>
</feature>
<protein>
    <recommendedName>
        <fullName evidence="8">Peptidase M48 domain-containing protein</fullName>
    </recommendedName>
</protein>
<proteinExistence type="inferred from homology"/>
<comment type="caution">
    <text evidence="9">The sequence shown here is derived from an EMBL/GenBank/DDBJ whole genome shotgun (WGS) entry which is preliminary data.</text>
</comment>
<keyword evidence="10" id="KW-1185">Reference proteome</keyword>
<comment type="cofactor">
    <cofactor evidence="6">
        <name>Zn(2+)</name>
        <dbReference type="ChEBI" id="CHEBI:29105"/>
    </cofactor>
    <text evidence="6">Binds 1 zinc ion per subunit.</text>
</comment>
<feature type="non-terminal residue" evidence="9">
    <location>
        <position position="1"/>
    </location>
</feature>
<keyword evidence="7" id="KW-0812">Transmembrane</keyword>
<organism evidence="9 10">
    <name type="scientific">Chlamydomonas eustigma</name>
    <dbReference type="NCBI Taxonomy" id="1157962"/>
    <lineage>
        <taxon>Eukaryota</taxon>
        <taxon>Viridiplantae</taxon>
        <taxon>Chlorophyta</taxon>
        <taxon>core chlorophytes</taxon>
        <taxon>Chlorophyceae</taxon>
        <taxon>CS clade</taxon>
        <taxon>Chlamydomonadales</taxon>
        <taxon>Chlamydomonadaceae</taxon>
        <taxon>Chlamydomonas</taxon>
    </lineage>
</organism>
<dbReference type="PANTHER" id="PTHR10120">
    <property type="entry name" value="CAAX PRENYL PROTEASE 1"/>
    <property type="match status" value="1"/>
</dbReference>
<accession>A0A250XUK5</accession>
<evidence type="ECO:0000256" key="2">
    <source>
        <dbReference type="ARBA" id="ARBA00022723"/>
    </source>
</evidence>
<dbReference type="Gene3D" id="3.30.2010.10">
    <property type="entry name" value="Metalloproteases ('zincins'), catalytic domain"/>
    <property type="match status" value="1"/>
</dbReference>